<gene>
    <name evidence="1" type="ORF">MM415B05685_0006</name>
</gene>
<sequence>MGDYMKDNLSGEKIGFTQGVVYAVALCIRNFCEGGAELIWKESNFNFSDLSVCDDYDSTVVLKYFKKFAKEQGDSAYSEIARRDFEREIYKQCDKEDAAKLNGCR</sequence>
<protein>
    <submittedName>
        <fullName evidence="1">Uncharacterized protein</fullName>
    </submittedName>
</protein>
<dbReference type="AlphaFoldDB" id="A0A6M3LZA9"/>
<dbReference type="EMBL" id="MT143551">
    <property type="protein sequence ID" value="QJA98085.1"/>
    <property type="molecule type" value="Genomic_DNA"/>
</dbReference>
<proteinExistence type="predicted"/>
<reference evidence="1" key="1">
    <citation type="submission" date="2020-03" db="EMBL/GenBank/DDBJ databases">
        <title>The deep terrestrial virosphere.</title>
        <authorList>
            <person name="Holmfeldt K."/>
            <person name="Nilsson E."/>
            <person name="Simone D."/>
            <person name="Lopez-Fernandez M."/>
            <person name="Wu X."/>
            <person name="de Brujin I."/>
            <person name="Lundin D."/>
            <person name="Andersson A."/>
            <person name="Bertilsson S."/>
            <person name="Dopson M."/>
        </authorList>
    </citation>
    <scope>NUCLEOTIDE SEQUENCE</scope>
    <source>
        <strain evidence="1">MM415B05685</strain>
    </source>
</reference>
<organism evidence="1">
    <name type="scientific">viral metagenome</name>
    <dbReference type="NCBI Taxonomy" id="1070528"/>
    <lineage>
        <taxon>unclassified sequences</taxon>
        <taxon>metagenomes</taxon>
        <taxon>organismal metagenomes</taxon>
    </lineage>
</organism>
<name>A0A6M3LZA9_9ZZZZ</name>
<evidence type="ECO:0000313" key="1">
    <source>
        <dbReference type="EMBL" id="QJA98085.1"/>
    </source>
</evidence>
<accession>A0A6M3LZA9</accession>